<organism evidence="2 3">
    <name type="scientific">Corchorus olitorius</name>
    <dbReference type="NCBI Taxonomy" id="93759"/>
    <lineage>
        <taxon>Eukaryota</taxon>
        <taxon>Viridiplantae</taxon>
        <taxon>Streptophyta</taxon>
        <taxon>Embryophyta</taxon>
        <taxon>Tracheophyta</taxon>
        <taxon>Spermatophyta</taxon>
        <taxon>Magnoliopsida</taxon>
        <taxon>eudicotyledons</taxon>
        <taxon>Gunneridae</taxon>
        <taxon>Pentapetalae</taxon>
        <taxon>rosids</taxon>
        <taxon>malvids</taxon>
        <taxon>Malvales</taxon>
        <taxon>Malvaceae</taxon>
        <taxon>Grewioideae</taxon>
        <taxon>Apeibeae</taxon>
        <taxon>Corchorus</taxon>
    </lineage>
</organism>
<dbReference type="AlphaFoldDB" id="A0A1R3J8T7"/>
<evidence type="ECO:0000313" key="2">
    <source>
        <dbReference type="EMBL" id="OMO91210.1"/>
    </source>
</evidence>
<evidence type="ECO:0000313" key="3">
    <source>
        <dbReference type="Proteomes" id="UP000187203"/>
    </source>
</evidence>
<keyword evidence="3" id="KW-1185">Reference proteome</keyword>
<name>A0A1R3J8T7_9ROSI</name>
<dbReference type="STRING" id="93759.A0A1R3J8T7"/>
<gene>
    <name evidence="2" type="ORF">COLO4_18537</name>
</gene>
<comment type="caution">
    <text evidence="2">The sequence shown here is derived from an EMBL/GenBank/DDBJ whole genome shotgun (WGS) entry which is preliminary data.</text>
</comment>
<dbReference type="OrthoDB" id="630895at2759"/>
<sequence>MPKLLLPLQHQGIMLVTNTSVQRSGMGKMQPPSATQSVSAQTAAVPAPPPPTVQTVDTSSVLGRVLIESACSVDRVEEALSKLLPILPKIQYFRFNPGIFKEL</sequence>
<dbReference type="EMBL" id="AWUE01016474">
    <property type="protein sequence ID" value="OMO91210.1"/>
    <property type="molecule type" value="Genomic_DNA"/>
</dbReference>
<feature type="compositionally biased region" description="Low complexity" evidence="1">
    <location>
        <begin position="33"/>
        <end position="45"/>
    </location>
</feature>
<protein>
    <submittedName>
        <fullName evidence="2">Uncharacterized protein</fullName>
    </submittedName>
</protein>
<feature type="region of interest" description="Disordered" evidence="1">
    <location>
        <begin position="22"/>
        <end position="54"/>
    </location>
</feature>
<accession>A0A1R3J8T7</accession>
<evidence type="ECO:0000256" key="1">
    <source>
        <dbReference type="SAM" id="MobiDB-lite"/>
    </source>
</evidence>
<reference evidence="3" key="1">
    <citation type="submission" date="2013-09" db="EMBL/GenBank/DDBJ databases">
        <title>Corchorus olitorius genome sequencing.</title>
        <authorList>
            <person name="Alam M."/>
            <person name="Haque M.S."/>
            <person name="Islam M.S."/>
            <person name="Emdad E.M."/>
            <person name="Islam M.M."/>
            <person name="Ahmed B."/>
            <person name="Halim A."/>
            <person name="Hossen Q.M.M."/>
            <person name="Hossain M.Z."/>
            <person name="Ahmed R."/>
            <person name="Khan M.M."/>
            <person name="Islam R."/>
            <person name="Rashid M.M."/>
            <person name="Khan S.A."/>
            <person name="Rahman M.S."/>
            <person name="Alam M."/>
            <person name="Yahiya A.S."/>
            <person name="Khan M.S."/>
            <person name="Azam M.S."/>
            <person name="Haque T."/>
            <person name="Lashkar M.Z.H."/>
            <person name="Akhand A.I."/>
            <person name="Morshed G."/>
            <person name="Roy S."/>
            <person name="Uddin K.S."/>
            <person name="Rabeya T."/>
            <person name="Hossain A.S."/>
            <person name="Chowdhury A."/>
            <person name="Snigdha A.R."/>
            <person name="Mortoza M.S."/>
            <person name="Matin S.A."/>
            <person name="Hoque S.M.E."/>
            <person name="Islam M.K."/>
            <person name="Roy D.K."/>
            <person name="Haider R."/>
            <person name="Moosa M.M."/>
            <person name="Elias S.M."/>
            <person name="Hasan A.M."/>
            <person name="Jahan S."/>
            <person name="Shafiuddin M."/>
            <person name="Mahmood N."/>
            <person name="Shommy N.S."/>
        </authorList>
    </citation>
    <scope>NUCLEOTIDE SEQUENCE [LARGE SCALE GENOMIC DNA]</scope>
    <source>
        <strain evidence="3">cv. O-4</strain>
    </source>
</reference>
<proteinExistence type="predicted"/>
<dbReference type="Proteomes" id="UP000187203">
    <property type="component" value="Unassembled WGS sequence"/>
</dbReference>